<evidence type="ECO:0000256" key="1">
    <source>
        <dbReference type="SAM" id="Phobius"/>
    </source>
</evidence>
<keyword evidence="1" id="KW-1133">Transmembrane helix</keyword>
<feature type="transmembrane region" description="Helical" evidence="1">
    <location>
        <begin position="202"/>
        <end position="221"/>
    </location>
</feature>
<keyword evidence="1" id="KW-0812">Transmembrane</keyword>
<feature type="transmembrane region" description="Helical" evidence="1">
    <location>
        <begin position="83"/>
        <end position="113"/>
    </location>
</feature>
<gene>
    <name evidence="3" type="ORF">ELQ93_07215</name>
</gene>
<dbReference type="InterPro" id="IPR002656">
    <property type="entry name" value="Acyl_transf_3_dom"/>
</dbReference>
<dbReference type="GO" id="GO:0016746">
    <property type="term" value="F:acyltransferase activity"/>
    <property type="evidence" value="ECO:0007669"/>
    <property type="project" value="UniProtKB-KW"/>
</dbReference>
<feature type="transmembrane region" description="Helical" evidence="1">
    <location>
        <begin position="170"/>
        <end position="190"/>
    </location>
</feature>
<dbReference type="Proteomes" id="UP000268291">
    <property type="component" value="Unassembled WGS sequence"/>
</dbReference>
<protein>
    <submittedName>
        <fullName evidence="3">Acyltransferase</fullName>
    </submittedName>
</protein>
<dbReference type="EMBL" id="RZGY01000001">
    <property type="protein sequence ID" value="RUQ86747.1"/>
    <property type="molecule type" value="Genomic_DNA"/>
</dbReference>
<feature type="transmembrane region" description="Helical" evidence="1">
    <location>
        <begin position="52"/>
        <end position="71"/>
    </location>
</feature>
<proteinExistence type="predicted"/>
<reference evidence="3 4" key="1">
    <citation type="submission" date="2018-12" db="EMBL/GenBank/DDBJ databases">
        <authorList>
            <person name="hu s."/>
            <person name="Xu Y."/>
            <person name="Xu B."/>
            <person name="Li F."/>
        </authorList>
    </citation>
    <scope>NUCLEOTIDE SEQUENCE [LARGE SCALE GENOMIC DNA]</scope>
    <source>
        <strain evidence="3 4">KSW2-17</strain>
    </source>
</reference>
<feature type="transmembrane region" description="Helical" evidence="1">
    <location>
        <begin position="290"/>
        <end position="310"/>
    </location>
</feature>
<feature type="transmembrane region" description="Helical" evidence="1">
    <location>
        <begin position="227"/>
        <end position="251"/>
    </location>
</feature>
<evidence type="ECO:0000313" key="3">
    <source>
        <dbReference type="EMBL" id="RUQ86747.1"/>
    </source>
</evidence>
<evidence type="ECO:0000313" key="4">
    <source>
        <dbReference type="Proteomes" id="UP000268291"/>
    </source>
</evidence>
<feature type="transmembrane region" description="Helical" evidence="1">
    <location>
        <begin position="20"/>
        <end position="40"/>
    </location>
</feature>
<feature type="transmembrane region" description="Helical" evidence="1">
    <location>
        <begin position="263"/>
        <end position="284"/>
    </location>
</feature>
<organism evidence="3 4">
    <name type="scientific">Labedella gwakjiensis</name>
    <dbReference type="NCBI Taxonomy" id="390269"/>
    <lineage>
        <taxon>Bacteria</taxon>
        <taxon>Bacillati</taxon>
        <taxon>Actinomycetota</taxon>
        <taxon>Actinomycetes</taxon>
        <taxon>Micrococcales</taxon>
        <taxon>Microbacteriaceae</taxon>
        <taxon>Labedella</taxon>
    </lineage>
</organism>
<name>A0ABY0C9S5_9MICO</name>
<sequence length="334" mass="35361">MVVARSSSGGHLRTEGIMRLVGLDLLRVVGVAAVVSAHVYTGPLTHQWVYPWHVPLFFFLTGYFWTAGRSLGHEVTTRVRTLLVPYATWLVIDTVVYSILVGFSVPLLVAALWGGSRATGPFGAFWFITALFFTALLYRVVERFPPVVHWSIAGIGLLVCAVLPGRLDDLPLAVGMALPCLTYVLAGRAARTKTPSGGRGRLLGVGLLLVGTVAIGLLPVGTIDLKVAAVGTPVLGVGVSIAICWGLVALFRDMALPPPLARATIALAAVAVTVVLTHTVAISYLRLEGVQPKIILLVALVGSWILALALHRLPGSRLTVGAARPRREPSGTSP</sequence>
<feature type="domain" description="Acyltransferase 3" evidence="2">
    <location>
        <begin position="21"/>
        <end position="295"/>
    </location>
</feature>
<accession>A0ABY0C9S5</accession>
<keyword evidence="1" id="KW-0472">Membrane</keyword>
<feature type="transmembrane region" description="Helical" evidence="1">
    <location>
        <begin position="119"/>
        <end position="140"/>
    </location>
</feature>
<comment type="caution">
    <text evidence="3">The sequence shown here is derived from an EMBL/GenBank/DDBJ whole genome shotgun (WGS) entry which is preliminary data.</text>
</comment>
<evidence type="ECO:0000259" key="2">
    <source>
        <dbReference type="Pfam" id="PF01757"/>
    </source>
</evidence>
<keyword evidence="3" id="KW-0012">Acyltransferase</keyword>
<dbReference type="RefSeq" id="WP_106563734.1">
    <property type="nucleotide sequence ID" value="NZ_PYAU01000001.1"/>
</dbReference>
<feature type="transmembrane region" description="Helical" evidence="1">
    <location>
        <begin position="147"/>
        <end position="164"/>
    </location>
</feature>
<dbReference type="Pfam" id="PF01757">
    <property type="entry name" value="Acyl_transf_3"/>
    <property type="match status" value="1"/>
</dbReference>
<keyword evidence="3" id="KW-0808">Transferase</keyword>
<keyword evidence="4" id="KW-1185">Reference proteome</keyword>